<feature type="compositionally biased region" description="Acidic residues" evidence="1">
    <location>
        <begin position="72"/>
        <end position="83"/>
    </location>
</feature>
<dbReference type="OrthoDB" id="47758at2759"/>
<evidence type="ECO:0000313" key="2">
    <source>
        <dbReference type="EMBL" id="CAB9521832.1"/>
    </source>
</evidence>
<proteinExistence type="predicted"/>
<dbReference type="AlphaFoldDB" id="A0A9N8HQV0"/>
<feature type="region of interest" description="Disordered" evidence="1">
    <location>
        <begin position="1"/>
        <end position="83"/>
    </location>
</feature>
<keyword evidence="3" id="KW-1185">Reference proteome</keyword>
<feature type="compositionally biased region" description="Basic residues" evidence="1">
    <location>
        <begin position="34"/>
        <end position="43"/>
    </location>
</feature>
<comment type="caution">
    <text evidence="2">The sequence shown here is derived from an EMBL/GenBank/DDBJ whole genome shotgun (WGS) entry which is preliminary data.</text>
</comment>
<evidence type="ECO:0000256" key="1">
    <source>
        <dbReference type="SAM" id="MobiDB-lite"/>
    </source>
</evidence>
<name>A0A9N8HQV0_9STRA</name>
<protein>
    <submittedName>
        <fullName evidence="2">Uncharacterized protein</fullName>
    </submittedName>
</protein>
<gene>
    <name evidence="2" type="ORF">SEMRO_1236_G255180.1</name>
</gene>
<sequence length="368" mass="41727">MAEIEPKQRNSNAAKGCSGNQKKAKSTSKPLRVVVKRRKRSNKKALTTARQRLLVAQKPGIPNLTKELTEPPPEDDNDENDDDELFLPLEDAIPCDTLLAFQSLTSSQHLCLSIPLQASMNHIPCILESQLVPALQQSAQDHNSFAMVTQELADLFHRNVLRRLTFAGNNSNSSDALTVLLSTEEYIRGVWDAHDTQDNASEEQRATVAWFVGQLHRWTGRILSESKLRATWTRNPPPTNLPYFALSSSCTQGLEYLQQIQILMPNHSQAETTYQLWLPEWGQVLAAFSTAHKRFLQKIQQTYQKEISEKSFLQHPFYKGISSKLLLQWLQDQGIVTLVPKPVGNLFAGQKEKRKDQPIMRFLLALDF</sequence>
<reference evidence="2" key="1">
    <citation type="submission" date="2020-06" db="EMBL/GenBank/DDBJ databases">
        <authorList>
            <consortium name="Plant Systems Biology data submission"/>
        </authorList>
    </citation>
    <scope>NUCLEOTIDE SEQUENCE</scope>
    <source>
        <strain evidence="2">D6</strain>
    </source>
</reference>
<organism evidence="2 3">
    <name type="scientific">Seminavis robusta</name>
    <dbReference type="NCBI Taxonomy" id="568900"/>
    <lineage>
        <taxon>Eukaryota</taxon>
        <taxon>Sar</taxon>
        <taxon>Stramenopiles</taxon>
        <taxon>Ochrophyta</taxon>
        <taxon>Bacillariophyta</taxon>
        <taxon>Bacillariophyceae</taxon>
        <taxon>Bacillariophycidae</taxon>
        <taxon>Naviculales</taxon>
        <taxon>Naviculaceae</taxon>
        <taxon>Seminavis</taxon>
    </lineage>
</organism>
<feature type="compositionally biased region" description="Polar residues" evidence="1">
    <location>
        <begin position="9"/>
        <end position="21"/>
    </location>
</feature>
<dbReference type="Proteomes" id="UP001153069">
    <property type="component" value="Unassembled WGS sequence"/>
</dbReference>
<accession>A0A9N8HQV0</accession>
<evidence type="ECO:0000313" key="3">
    <source>
        <dbReference type="Proteomes" id="UP001153069"/>
    </source>
</evidence>
<dbReference type="EMBL" id="CAICTM010001234">
    <property type="protein sequence ID" value="CAB9521832.1"/>
    <property type="molecule type" value="Genomic_DNA"/>
</dbReference>